<accession>A0AAU7ZXA4</accession>
<name>A0AAU7ZXA4_9BACT</name>
<dbReference type="EMBL" id="CP132943">
    <property type="protein sequence ID" value="XCB35653.1"/>
    <property type="molecule type" value="Genomic_DNA"/>
</dbReference>
<reference evidence="1" key="1">
    <citation type="submission" date="2023-08" db="EMBL/GenBank/DDBJ databases">
        <authorList>
            <person name="Messyasz A."/>
            <person name="Mannisto M.K."/>
            <person name="Kerkhof L.J."/>
            <person name="Haggblom M."/>
        </authorList>
    </citation>
    <scope>NUCLEOTIDE SEQUENCE</scope>
    <source>
        <strain evidence="1">X5P6</strain>
        <plasmid evidence="1">unnamed</plasmid>
    </source>
</reference>
<dbReference type="AlphaFoldDB" id="A0AAU7ZXA4"/>
<keyword evidence="1" id="KW-0614">Plasmid</keyword>
<organism evidence="1">
    <name type="scientific">Tunturiibacter psychrotolerans</name>
    <dbReference type="NCBI Taxonomy" id="3069686"/>
    <lineage>
        <taxon>Bacteria</taxon>
        <taxon>Pseudomonadati</taxon>
        <taxon>Acidobacteriota</taxon>
        <taxon>Terriglobia</taxon>
        <taxon>Terriglobales</taxon>
        <taxon>Acidobacteriaceae</taxon>
        <taxon>Tunturiibacter</taxon>
    </lineage>
</organism>
<sequence length="57" mass="6511">MTITRNNLPAWLCNFCGHIWPCRTVYLYEMPLQCSSCRTRLWNALLPEDPGGELPGA</sequence>
<gene>
    <name evidence="1" type="ORF">RBB77_23275</name>
</gene>
<protein>
    <submittedName>
        <fullName evidence="1">Uncharacterized protein</fullName>
    </submittedName>
</protein>
<proteinExistence type="predicted"/>
<geneLocation type="plasmid" evidence="1">
    <name>unnamed</name>
</geneLocation>
<dbReference type="KEGG" id="tpsc:RBB77_23275"/>
<dbReference type="RefSeq" id="WP_353067734.1">
    <property type="nucleotide sequence ID" value="NZ_CP132943.1"/>
</dbReference>
<evidence type="ECO:0000313" key="1">
    <source>
        <dbReference type="EMBL" id="XCB35653.1"/>
    </source>
</evidence>
<reference evidence="1" key="2">
    <citation type="journal article" date="2024" name="Environ. Microbiol.">
        <title>Genome analysis and description of Tunturibacter gen. nov. expands the diversity of Terriglobia in tundra soils.</title>
        <authorList>
            <person name="Messyasz A."/>
            <person name="Mannisto M.K."/>
            <person name="Kerkhof L.J."/>
            <person name="Haggblom M.M."/>
        </authorList>
    </citation>
    <scope>NUCLEOTIDE SEQUENCE</scope>
    <source>
        <strain evidence="1">X5P6</strain>
    </source>
</reference>